<dbReference type="WBParaSite" id="scaffold137_cov184.g363">
    <property type="protein sequence ID" value="scaffold137_cov184.g363"/>
    <property type="gene ID" value="scaffold137_cov184.g363"/>
</dbReference>
<keyword evidence="1" id="KW-1185">Reference proteome</keyword>
<sequence>MAKEDEENQFMKIEIIEDKMGIIEKMFKLYYNTTMDNLNKFSLKLFGDTAIKTLAEFYLMLKSVDGDSGHDLESLRNIINKFEDSAKAINEIKGMKIKLRKIMPQLMFPWLEMQKPIIFRLGKTENFLYIMESSYKFELYKIIFSNNTEEEKREKAVIRIEIAYVFENLFKLEKDNLPELSSFWDKYIKTNEPDRNKIELLQQYWSERWEEQWNNSDHGKQTSKLVTISQPNNLYLIEKHAVAIKLLIVHFDKFRQLYRQRGSKSQIIQLFELDYNKINSILELKNVKTLKTMDDLVFALLTIDKSKEKLFEWLYEDYVQALDSENNEERNSSIASSAIILNILCKGKEDCLDIVKEGFLNDKIQELFGYNQSTKDQTEQNKLLNDLKTELDKSIDSLDKTDQNNNKLEDIEDFREFINYGHNWVIKNLINPKFQEKIKDTRGLERLEALEYMNIDSEYTNDSEYYNVRI</sequence>
<accession>A0A915LKZ4</accession>
<dbReference type="AlphaFoldDB" id="A0A915LKZ4"/>
<protein>
    <submittedName>
        <fullName evidence="2">Uncharacterized protein</fullName>
    </submittedName>
</protein>
<evidence type="ECO:0000313" key="2">
    <source>
        <dbReference type="WBParaSite" id="scaffold137_cov184.g363"/>
    </source>
</evidence>
<organism evidence="1 2">
    <name type="scientific">Meloidogyne javanica</name>
    <name type="common">Root-knot nematode worm</name>
    <dbReference type="NCBI Taxonomy" id="6303"/>
    <lineage>
        <taxon>Eukaryota</taxon>
        <taxon>Metazoa</taxon>
        <taxon>Ecdysozoa</taxon>
        <taxon>Nematoda</taxon>
        <taxon>Chromadorea</taxon>
        <taxon>Rhabditida</taxon>
        <taxon>Tylenchina</taxon>
        <taxon>Tylenchomorpha</taxon>
        <taxon>Tylenchoidea</taxon>
        <taxon>Meloidogynidae</taxon>
        <taxon>Meloidogyninae</taxon>
        <taxon>Meloidogyne</taxon>
        <taxon>Meloidogyne incognita group</taxon>
    </lineage>
</organism>
<dbReference type="Proteomes" id="UP000887561">
    <property type="component" value="Unplaced"/>
</dbReference>
<name>A0A915LKZ4_MELJA</name>
<proteinExistence type="predicted"/>
<evidence type="ECO:0000313" key="1">
    <source>
        <dbReference type="Proteomes" id="UP000887561"/>
    </source>
</evidence>
<reference evidence="2" key="1">
    <citation type="submission" date="2022-11" db="UniProtKB">
        <authorList>
            <consortium name="WormBaseParasite"/>
        </authorList>
    </citation>
    <scope>IDENTIFICATION</scope>
</reference>